<feature type="region of interest" description="Disordered" evidence="2">
    <location>
        <begin position="1"/>
        <end position="22"/>
    </location>
</feature>
<feature type="domain" description="3-hydroxyisobutyrate dehydrogenase-like NAD-binding" evidence="4">
    <location>
        <begin position="210"/>
        <end position="318"/>
    </location>
</feature>
<evidence type="ECO:0008006" key="7">
    <source>
        <dbReference type="Google" id="ProtNLM"/>
    </source>
</evidence>
<gene>
    <name evidence="5" type="ORF">AMATHDRAFT_57330</name>
</gene>
<comment type="similarity">
    <text evidence="1">Belongs to the HIBADH-related family. NP60 subfamily.</text>
</comment>
<evidence type="ECO:0000313" key="5">
    <source>
        <dbReference type="EMBL" id="PFH52283.1"/>
    </source>
</evidence>
<dbReference type="Gene3D" id="1.10.1040.10">
    <property type="entry name" value="N-(1-d-carboxylethyl)-l-norvaline Dehydrogenase, domain 2"/>
    <property type="match status" value="1"/>
</dbReference>
<dbReference type="Gene3D" id="3.40.50.720">
    <property type="entry name" value="NAD(P)-binding Rossmann-like Domain"/>
    <property type="match status" value="1"/>
</dbReference>
<dbReference type="OrthoDB" id="435038at2759"/>
<dbReference type="InterPro" id="IPR006115">
    <property type="entry name" value="6PGDH_NADP-bd"/>
</dbReference>
<dbReference type="EMBL" id="KZ301980">
    <property type="protein sequence ID" value="PFH52283.1"/>
    <property type="molecule type" value="Genomic_DNA"/>
</dbReference>
<dbReference type="InterPro" id="IPR008927">
    <property type="entry name" value="6-PGluconate_DH-like_C_sf"/>
</dbReference>
<protein>
    <recommendedName>
        <fullName evidence="7">6-phosphogluconate dehydrogenase NADP-binding domain-containing protein</fullName>
    </recommendedName>
</protein>
<evidence type="ECO:0000256" key="1">
    <source>
        <dbReference type="ARBA" id="ARBA00007598"/>
    </source>
</evidence>
<proteinExistence type="inferred from homology"/>
<dbReference type="InterPro" id="IPR051265">
    <property type="entry name" value="HIBADH-related_NP60_sf"/>
</dbReference>
<dbReference type="Proteomes" id="UP000242287">
    <property type="component" value="Unassembled WGS sequence"/>
</dbReference>
<feature type="domain" description="6-phosphogluconate dehydrogenase NADP-binding" evidence="3">
    <location>
        <begin position="28"/>
        <end position="199"/>
    </location>
</feature>
<dbReference type="InterPro" id="IPR036291">
    <property type="entry name" value="NAD(P)-bd_dom_sf"/>
</dbReference>
<organism evidence="5 6">
    <name type="scientific">Amanita thiersii Skay4041</name>
    <dbReference type="NCBI Taxonomy" id="703135"/>
    <lineage>
        <taxon>Eukaryota</taxon>
        <taxon>Fungi</taxon>
        <taxon>Dikarya</taxon>
        <taxon>Basidiomycota</taxon>
        <taxon>Agaricomycotina</taxon>
        <taxon>Agaricomycetes</taxon>
        <taxon>Agaricomycetidae</taxon>
        <taxon>Agaricales</taxon>
        <taxon>Pluteineae</taxon>
        <taxon>Amanitaceae</taxon>
        <taxon>Amanita</taxon>
    </lineage>
</organism>
<dbReference type="Pfam" id="PF03446">
    <property type="entry name" value="NAD_binding_2"/>
    <property type="match status" value="1"/>
</dbReference>
<accession>A0A2A9NX09</accession>
<sequence length="358" mass="38586">MSLLQTPNIPQSSIPYSRPTTPGVSPPQIGFVGIGNMGYIMASKLATSLATHPAGYPPLLVWNRTLSKAEQLIRDIGPDKARVANDLAQVSQQCDIIFTSLANDAVVKSVYEQLAKSLSDHQPNRNKIFVETSTVYPTLAGELDNLLSSYPYCHLITCPVFGSPAVAIKSQLLIVMSGDYRSKKEVAYLLVPAVGKKVIDLGGDLEKAPTFKLIALSMLLGNLEILAEAFTMAKKSGIASENITELVKDSFQAPSLINYASKMEKGHFDGSIGFAIEGGIKDASHIQHLAAQHDSPMPITDIAHQHLLTARALHKSDKQKGKAKFETLDWSGLLAGTRVAAGLNGFDSTKDMTVELED</sequence>
<dbReference type="STRING" id="703135.A0A2A9NX09"/>
<evidence type="ECO:0000259" key="3">
    <source>
        <dbReference type="Pfam" id="PF03446"/>
    </source>
</evidence>
<dbReference type="PANTHER" id="PTHR43580:SF8">
    <property type="entry name" value="6-PHOSPHOGLUCONATE DEHYDROGENASE NADP-BINDING DOMAIN-CONTAINING PROTEIN-RELATED"/>
    <property type="match status" value="1"/>
</dbReference>
<dbReference type="AlphaFoldDB" id="A0A2A9NX09"/>
<evidence type="ECO:0000256" key="2">
    <source>
        <dbReference type="SAM" id="MobiDB-lite"/>
    </source>
</evidence>
<name>A0A2A9NX09_9AGAR</name>
<reference evidence="5 6" key="1">
    <citation type="submission" date="2014-02" db="EMBL/GenBank/DDBJ databases">
        <title>Transposable element dynamics among asymbiotic and ectomycorrhizal Amanita fungi.</title>
        <authorList>
            <consortium name="DOE Joint Genome Institute"/>
            <person name="Hess J."/>
            <person name="Skrede I."/>
            <person name="Wolfe B."/>
            <person name="LaButti K."/>
            <person name="Ohm R.A."/>
            <person name="Grigoriev I.V."/>
            <person name="Pringle A."/>
        </authorList>
    </citation>
    <scope>NUCLEOTIDE SEQUENCE [LARGE SCALE GENOMIC DNA]</scope>
    <source>
        <strain evidence="5 6">SKay4041</strain>
    </source>
</reference>
<dbReference type="InterPro" id="IPR013328">
    <property type="entry name" value="6PGD_dom2"/>
</dbReference>
<dbReference type="GO" id="GO:0051287">
    <property type="term" value="F:NAD binding"/>
    <property type="evidence" value="ECO:0007669"/>
    <property type="project" value="InterPro"/>
</dbReference>
<evidence type="ECO:0000313" key="6">
    <source>
        <dbReference type="Proteomes" id="UP000242287"/>
    </source>
</evidence>
<dbReference type="GO" id="GO:0050661">
    <property type="term" value="F:NADP binding"/>
    <property type="evidence" value="ECO:0007669"/>
    <property type="project" value="InterPro"/>
</dbReference>
<evidence type="ECO:0000259" key="4">
    <source>
        <dbReference type="Pfam" id="PF14833"/>
    </source>
</evidence>
<dbReference type="Pfam" id="PF14833">
    <property type="entry name" value="NAD_binding_11"/>
    <property type="match status" value="1"/>
</dbReference>
<dbReference type="PANTHER" id="PTHR43580">
    <property type="entry name" value="OXIDOREDUCTASE GLYR1-RELATED"/>
    <property type="match status" value="1"/>
</dbReference>
<dbReference type="SUPFAM" id="SSF48179">
    <property type="entry name" value="6-phosphogluconate dehydrogenase C-terminal domain-like"/>
    <property type="match status" value="1"/>
</dbReference>
<dbReference type="InterPro" id="IPR029154">
    <property type="entry name" value="HIBADH-like_NADP-bd"/>
</dbReference>
<dbReference type="SUPFAM" id="SSF51735">
    <property type="entry name" value="NAD(P)-binding Rossmann-fold domains"/>
    <property type="match status" value="1"/>
</dbReference>
<keyword evidence="6" id="KW-1185">Reference proteome</keyword>